<dbReference type="Gene3D" id="1.10.3090.10">
    <property type="entry name" value="cca-adding enzyme, domain 2"/>
    <property type="match status" value="1"/>
</dbReference>
<evidence type="ECO:0000256" key="11">
    <source>
        <dbReference type="RuleBase" id="RU003953"/>
    </source>
</evidence>
<dbReference type="InterPro" id="IPR032828">
    <property type="entry name" value="PolyA_RNA-bd"/>
</dbReference>
<dbReference type="GO" id="GO:0042245">
    <property type="term" value="P:RNA repair"/>
    <property type="evidence" value="ECO:0007669"/>
    <property type="project" value="UniProtKB-KW"/>
</dbReference>
<dbReference type="GO" id="GO:0003723">
    <property type="term" value="F:RNA binding"/>
    <property type="evidence" value="ECO:0007669"/>
    <property type="project" value="UniProtKB-KW"/>
</dbReference>
<dbReference type="Pfam" id="PF01743">
    <property type="entry name" value="PolyA_pol"/>
    <property type="match status" value="1"/>
</dbReference>
<dbReference type="InterPro" id="IPR002646">
    <property type="entry name" value="PolA_pol_head_dom"/>
</dbReference>
<dbReference type="CDD" id="cd00077">
    <property type="entry name" value="HDc"/>
    <property type="match status" value="1"/>
</dbReference>
<name>A0A2H0W0W8_9BACT</name>
<evidence type="ECO:0000256" key="8">
    <source>
        <dbReference type="ARBA" id="ARBA00022840"/>
    </source>
</evidence>
<keyword evidence="2 11" id="KW-0808">Transferase</keyword>
<dbReference type="EMBL" id="PEZZ01000027">
    <property type="protein sequence ID" value="PIS05003.1"/>
    <property type="molecule type" value="Genomic_DNA"/>
</dbReference>
<keyword evidence="3" id="KW-0819">tRNA processing</keyword>
<dbReference type="AlphaFoldDB" id="A0A2H0W0W8"/>
<dbReference type="PROSITE" id="PS51831">
    <property type="entry name" value="HD"/>
    <property type="match status" value="1"/>
</dbReference>
<dbReference type="SUPFAM" id="SSF81301">
    <property type="entry name" value="Nucleotidyltransferase"/>
    <property type="match status" value="1"/>
</dbReference>
<dbReference type="InterPro" id="IPR050124">
    <property type="entry name" value="tRNA_CCA-adding_enzyme"/>
</dbReference>
<evidence type="ECO:0000259" key="12">
    <source>
        <dbReference type="PROSITE" id="PS51831"/>
    </source>
</evidence>
<evidence type="ECO:0000256" key="4">
    <source>
        <dbReference type="ARBA" id="ARBA00022695"/>
    </source>
</evidence>
<keyword evidence="8" id="KW-0067">ATP-binding</keyword>
<dbReference type="SMART" id="SM00471">
    <property type="entry name" value="HDc"/>
    <property type="match status" value="1"/>
</dbReference>
<evidence type="ECO:0000313" key="13">
    <source>
        <dbReference type="EMBL" id="PIS05003.1"/>
    </source>
</evidence>
<keyword evidence="7" id="KW-0692">RNA repair</keyword>
<comment type="cofactor">
    <cofactor evidence="1">
        <name>Mg(2+)</name>
        <dbReference type="ChEBI" id="CHEBI:18420"/>
    </cofactor>
</comment>
<evidence type="ECO:0000256" key="5">
    <source>
        <dbReference type="ARBA" id="ARBA00022723"/>
    </source>
</evidence>
<comment type="similarity">
    <text evidence="11">Belongs to the tRNA nucleotidyltransferase/poly(A) polymerase family.</text>
</comment>
<dbReference type="Gene3D" id="1.10.246.80">
    <property type="match status" value="1"/>
</dbReference>
<evidence type="ECO:0000256" key="7">
    <source>
        <dbReference type="ARBA" id="ARBA00022800"/>
    </source>
</evidence>
<proteinExistence type="inferred from homology"/>
<keyword evidence="4" id="KW-0548">Nucleotidyltransferase</keyword>
<evidence type="ECO:0000256" key="3">
    <source>
        <dbReference type="ARBA" id="ARBA00022694"/>
    </source>
</evidence>
<dbReference type="Pfam" id="PF01966">
    <property type="entry name" value="HD"/>
    <property type="match status" value="1"/>
</dbReference>
<dbReference type="Pfam" id="PF12627">
    <property type="entry name" value="PolyA_pol_RNAbd"/>
    <property type="match status" value="1"/>
</dbReference>
<evidence type="ECO:0000256" key="10">
    <source>
        <dbReference type="ARBA" id="ARBA00022884"/>
    </source>
</evidence>
<dbReference type="SUPFAM" id="SSF81891">
    <property type="entry name" value="Poly A polymerase C-terminal region-like"/>
    <property type="match status" value="1"/>
</dbReference>
<keyword evidence="10 11" id="KW-0694">RNA-binding</keyword>
<protein>
    <recommendedName>
        <fullName evidence="12">HD domain-containing protein</fullName>
    </recommendedName>
</protein>
<keyword evidence="6" id="KW-0547">Nucleotide-binding</keyword>
<gene>
    <name evidence="13" type="ORF">COT81_03515</name>
</gene>
<keyword evidence="5" id="KW-0479">Metal-binding</keyword>
<evidence type="ECO:0000256" key="2">
    <source>
        <dbReference type="ARBA" id="ARBA00022679"/>
    </source>
</evidence>
<evidence type="ECO:0000256" key="6">
    <source>
        <dbReference type="ARBA" id="ARBA00022741"/>
    </source>
</evidence>
<dbReference type="PANTHER" id="PTHR47545:SF1">
    <property type="entry name" value="MULTIFUNCTIONAL CCA PROTEIN"/>
    <property type="match status" value="1"/>
</dbReference>
<dbReference type="GO" id="GO:0046872">
    <property type="term" value="F:metal ion binding"/>
    <property type="evidence" value="ECO:0007669"/>
    <property type="project" value="UniProtKB-KW"/>
</dbReference>
<comment type="caution">
    <text evidence="13">The sequence shown here is derived from an EMBL/GenBank/DDBJ whole genome shotgun (WGS) entry which is preliminary data.</text>
</comment>
<dbReference type="Proteomes" id="UP000230935">
    <property type="component" value="Unassembled WGS sequence"/>
</dbReference>
<sequence length="494" mass="56197">MALNFSKITKAKEFAFIKDFQKHFPQSEVFLVGGAVRDILLRRETKDFDFVIRRVSGKELEMFLKNHGTVTLAGKHFGVLKFRPKGYGGEEIDIALPRTEHSFGTGKYHDFDITADPHLPIEKDLERRDFTINAMALSDKNVLIDPFDGAKDLKAKIIKTVGTPKARFEEDYTRMLRAVRIATQLNFTLEPKTAAVITAHAKYITSMAAERIQDEFNKIIMSDNAGAGIRLMLKLGLLEVLVPELVEGDGVAQNKNHIYTVIEHNIRALETAARRKFNLAVRLAALFHDIGKPRTKKGTGVNATFYDHETVGAKMTKDILKRFKYSNELQDKVTHLVRQHMFYYALDQVSDAGVRRLLSRIGPENIEDLLKVRICDRIGMGRPKAVPYKLIEMQKRFREVQSDPISRKMLKLNGNDVMQILGISPSRRIAYLLDALLGEVLENPKKNTKRYLAKKLVELNKLSDEKLAALDPNVQALEEERKRALWSEPIDVES</sequence>
<keyword evidence="9" id="KW-0460">Magnesium</keyword>
<evidence type="ECO:0000313" key="14">
    <source>
        <dbReference type="Proteomes" id="UP000230935"/>
    </source>
</evidence>
<dbReference type="GO" id="GO:0005524">
    <property type="term" value="F:ATP binding"/>
    <property type="evidence" value="ECO:0007669"/>
    <property type="project" value="UniProtKB-KW"/>
</dbReference>
<dbReference type="InterPro" id="IPR003607">
    <property type="entry name" value="HD/PDEase_dom"/>
</dbReference>
<dbReference type="GO" id="GO:0016779">
    <property type="term" value="F:nucleotidyltransferase activity"/>
    <property type="evidence" value="ECO:0007669"/>
    <property type="project" value="UniProtKB-KW"/>
</dbReference>
<organism evidence="13 14">
    <name type="scientific">Candidatus Buchananbacteria bacterium CG10_big_fil_rev_8_21_14_0_10_42_9</name>
    <dbReference type="NCBI Taxonomy" id="1974526"/>
    <lineage>
        <taxon>Bacteria</taxon>
        <taxon>Candidatus Buchananiibacteriota</taxon>
    </lineage>
</organism>
<feature type="domain" description="HD" evidence="12">
    <location>
        <begin position="261"/>
        <end position="364"/>
    </location>
</feature>
<dbReference type="InterPro" id="IPR043519">
    <property type="entry name" value="NT_sf"/>
</dbReference>
<reference evidence="14" key="1">
    <citation type="submission" date="2017-09" db="EMBL/GenBank/DDBJ databases">
        <title>Depth-based differentiation of microbial function through sediment-hosted aquifers and enrichment of novel symbionts in the deep terrestrial subsurface.</title>
        <authorList>
            <person name="Probst A.J."/>
            <person name="Ladd B."/>
            <person name="Jarett J.K."/>
            <person name="Geller-Mcgrath D.E."/>
            <person name="Sieber C.M.K."/>
            <person name="Emerson J.B."/>
            <person name="Anantharaman K."/>
            <person name="Thomas B.C."/>
            <person name="Malmstrom R."/>
            <person name="Stieglmeier M."/>
            <person name="Klingl A."/>
            <person name="Woyke T."/>
            <person name="Ryan C.M."/>
            <person name="Banfield J.F."/>
        </authorList>
    </citation>
    <scope>NUCLEOTIDE SEQUENCE [LARGE SCALE GENOMIC DNA]</scope>
</reference>
<evidence type="ECO:0000256" key="1">
    <source>
        <dbReference type="ARBA" id="ARBA00001946"/>
    </source>
</evidence>
<evidence type="ECO:0000256" key="9">
    <source>
        <dbReference type="ARBA" id="ARBA00022842"/>
    </source>
</evidence>
<dbReference type="CDD" id="cd05398">
    <property type="entry name" value="NT_ClassII-CCAase"/>
    <property type="match status" value="1"/>
</dbReference>
<dbReference type="InterPro" id="IPR006674">
    <property type="entry name" value="HD_domain"/>
</dbReference>
<dbReference type="Gene3D" id="3.30.460.10">
    <property type="entry name" value="Beta Polymerase, domain 2"/>
    <property type="match status" value="1"/>
</dbReference>
<dbReference type="GO" id="GO:0008033">
    <property type="term" value="P:tRNA processing"/>
    <property type="evidence" value="ECO:0007669"/>
    <property type="project" value="UniProtKB-KW"/>
</dbReference>
<dbReference type="NCBIfam" id="TIGR00277">
    <property type="entry name" value="HDIG"/>
    <property type="match status" value="1"/>
</dbReference>
<dbReference type="InterPro" id="IPR006675">
    <property type="entry name" value="HDIG_dom"/>
</dbReference>
<accession>A0A2H0W0W8</accession>
<dbReference type="PANTHER" id="PTHR47545">
    <property type="entry name" value="MULTIFUNCTIONAL CCA PROTEIN"/>
    <property type="match status" value="1"/>
</dbReference>